<sequence length="290" mass="31322">MQCDPLWAALMAAAQNWSKQVYKSDLAGRMTNSRIIGGATAQRELGHRFAFMPQIMSGGPLLAVAIDRAGAARYAATRLRQPTENLLQAADLFLKLMCEQPANELWQQVESALQPDAFPGMPAELTDASAVPDGIDSDVRVAQITIAMAAEGGEDGWLLEGGEDPPEIDLFFDLSKLEAVAAEFRERSRPKSLGGGHDREMLRSRMRSSSVRLDVVLGSIVLSVGECSRLKVGDVLDLPDVENGKLTLCAETMTGQGAIATGEMGNWKGHRALKLDGPVVESFLRELAEN</sequence>
<gene>
    <name evidence="2" type="ORF">D1223_18360</name>
</gene>
<keyword evidence="2" id="KW-0969">Cilium</keyword>
<organism evidence="2 3">
    <name type="scientific">Henriciella mobilis</name>
    <dbReference type="NCBI Taxonomy" id="2305467"/>
    <lineage>
        <taxon>Bacteria</taxon>
        <taxon>Pseudomonadati</taxon>
        <taxon>Pseudomonadota</taxon>
        <taxon>Alphaproteobacteria</taxon>
        <taxon>Hyphomonadales</taxon>
        <taxon>Hyphomonadaceae</taxon>
        <taxon>Henriciella</taxon>
    </lineage>
</organism>
<reference evidence="2 3" key="1">
    <citation type="submission" date="2018-08" db="EMBL/GenBank/DDBJ databases">
        <title>Henriciella mobilis sp. nov., isolated from seawater.</title>
        <authorList>
            <person name="Cheng H."/>
            <person name="Wu Y.-H."/>
            <person name="Xu X.-W."/>
            <person name="Guo L.-L."/>
        </authorList>
    </citation>
    <scope>NUCLEOTIDE SEQUENCE [LARGE SCALE GENOMIC DNA]</scope>
    <source>
        <strain evidence="2 3">JN25</strain>
    </source>
</reference>
<dbReference type="Gene3D" id="2.30.330.10">
    <property type="entry name" value="SpoA-like"/>
    <property type="match status" value="1"/>
</dbReference>
<evidence type="ECO:0000313" key="2">
    <source>
        <dbReference type="EMBL" id="RIJ26894.1"/>
    </source>
</evidence>
<dbReference type="EMBL" id="QWFX01000016">
    <property type="protein sequence ID" value="RIJ26894.1"/>
    <property type="molecule type" value="Genomic_DNA"/>
</dbReference>
<evidence type="ECO:0000259" key="1">
    <source>
        <dbReference type="Pfam" id="PF01052"/>
    </source>
</evidence>
<name>A0A399R894_9PROT</name>
<dbReference type="SUPFAM" id="SSF101801">
    <property type="entry name" value="Surface presentation of antigens (SPOA)"/>
    <property type="match status" value="1"/>
</dbReference>
<keyword evidence="2" id="KW-0282">Flagellum</keyword>
<feature type="domain" description="Flagellar motor switch protein FliN-like C-terminal" evidence="1">
    <location>
        <begin position="206"/>
        <end position="277"/>
    </location>
</feature>
<comment type="caution">
    <text evidence="2">The sequence shown here is derived from an EMBL/GenBank/DDBJ whole genome shotgun (WGS) entry which is preliminary data.</text>
</comment>
<proteinExistence type="predicted"/>
<evidence type="ECO:0000313" key="3">
    <source>
        <dbReference type="Proteomes" id="UP000266385"/>
    </source>
</evidence>
<dbReference type="InterPro" id="IPR036429">
    <property type="entry name" value="SpoA-like_sf"/>
</dbReference>
<dbReference type="Proteomes" id="UP000266385">
    <property type="component" value="Unassembled WGS sequence"/>
</dbReference>
<dbReference type="Pfam" id="PF01052">
    <property type="entry name" value="FliMN_C"/>
    <property type="match status" value="1"/>
</dbReference>
<protein>
    <submittedName>
        <fullName evidence="2">FliM/FliN family flagellar motor switch protein</fullName>
    </submittedName>
</protein>
<accession>A0A399R894</accession>
<keyword evidence="2" id="KW-0966">Cell projection</keyword>
<keyword evidence="3" id="KW-1185">Reference proteome</keyword>
<dbReference type="InterPro" id="IPR001543">
    <property type="entry name" value="FliN-like_C"/>
</dbReference>
<dbReference type="AlphaFoldDB" id="A0A399R894"/>